<dbReference type="InterPro" id="IPR001387">
    <property type="entry name" value="Cro/C1-type_HTH"/>
</dbReference>
<keyword evidence="4" id="KW-1185">Reference proteome</keyword>
<reference evidence="3" key="1">
    <citation type="submission" date="2020-11" db="EMBL/GenBank/DDBJ databases">
        <title>Sequencing the genomes of 1000 actinobacteria strains.</title>
        <authorList>
            <person name="Klenk H.-P."/>
        </authorList>
    </citation>
    <scope>NUCLEOTIDE SEQUENCE</scope>
    <source>
        <strain evidence="3">DSM 45356</strain>
    </source>
</reference>
<feature type="domain" description="HTH cro/C1-type" evidence="2">
    <location>
        <begin position="12"/>
        <end position="66"/>
    </location>
</feature>
<dbReference type="PANTHER" id="PTHR46797:SF1">
    <property type="entry name" value="METHYLPHOSPHONATE SYNTHASE"/>
    <property type="match status" value="1"/>
</dbReference>
<dbReference type="SUPFAM" id="SSF51182">
    <property type="entry name" value="RmlC-like cupins"/>
    <property type="match status" value="1"/>
</dbReference>
<dbReference type="PANTHER" id="PTHR46797">
    <property type="entry name" value="HTH-TYPE TRANSCRIPTIONAL REGULATOR"/>
    <property type="match status" value="1"/>
</dbReference>
<dbReference type="InterPro" id="IPR013096">
    <property type="entry name" value="Cupin_2"/>
</dbReference>
<dbReference type="Pfam" id="PF07883">
    <property type="entry name" value="Cupin_2"/>
    <property type="match status" value="1"/>
</dbReference>
<evidence type="ECO:0000259" key="2">
    <source>
        <dbReference type="PROSITE" id="PS50943"/>
    </source>
</evidence>
<dbReference type="SMART" id="SM00530">
    <property type="entry name" value="HTH_XRE"/>
    <property type="match status" value="1"/>
</dbReference>
<dbReference type="InterPro" id="IPR050807">
    <property type="entry name" value="TransReg_Diox_bact_type"/>
</dbReference>
<dbReference type="CDD" id="cd00093">
    <property type="entry name" value="HTH_XRE"/>
    <property type="match status" value="1"/>
</dbReference>
<dbReference type="Pfam" id="PF01381">
    <property type="entry name" value="HTH_3"/>
    <property type="match status" value="1"/>
</dbReference>
<dbReference type="PROSITE" id="PS50943">
    <property type="entry name" value="HTH_CROC1"/>
    <property type="match status" value="1"/>
</dbReference>
<sequence length="181" mass="19160">MSTMQAVLAANLRTLRAARNISLSELSRRSGIGKATLSQLEGPGGNPTIETLFSLSRALDVPVSALVSEAERSAIALVRAGEGTKISGAAVDLRLLHRLDAGRTIIEVYEQRVRPGAVQHSEGHPGLEHIHVVSGVLRVGPPSDPFELRAGDYVCFSASIPHSYEAVDGPVLSTLILQHSA</sequence>
<dbReference type="Gene3D" id="2.60.120.10">
    <property type="entry name" value="Jelly Rolls"/>
    <property type="match status" value="1"/>
</dbReference>
<name>A0A8J7GY45_9ACTN</name>
<dbReference type="InterPro" id="IPR010982">
    <property type="entry name" value="Lambda_DNA-bd_dom_sf"/>
</dbReference>
<evidence type="ECO:0000313" key="4">
    <source>
        <dbReference type="Proteomes" id="UP000622552"/>
    </source>
</evidence>
<dbReference type="AlphaFoldDB" id="A0A8J7GY45"/>
<evidence type="ECO:0000313" key="3">
    <source>
        <dbReference type="EMBL" id="MBG6141359.1"/>
    </source>
</evidence>
<dbReference type="GO" id="GO:0003700">
    <property type="term" value="F:DNA-binding transcription factor activity"/>
    <property type="evidence" value="ECO:0007669"/>
    <property type="project" value="TreeGrafter"/>
</dbReference>
<comment type="caution">
    <text evidence="3">The sequence shown here is derived from an EMBL/GenBank/DDBJ whole genome shotgun (WGS) entry which is preliminary data.</text>
</comment>
<gene>
    <name evidence="3" type="ORF">IW245_007553</name>
</gene>
<dbReference type="Proteomes" id="UP000622552">
    <property type="component" value="Unassembled WGS sequence"/>
</dbReference>
<protein>
    <submittedName>
        <fullName evidence="3">Transcriptional regulator with XRE-family HTH domain</fullName>
    </submittedName>
</protein>
<dbReference type="Gene3D" id="1.10.260.40">
    <property type="entry name" value="lambda repressor-like DNA-binding domains"/>
    <property type="match status" value="1"/>
</dbReference>
<evidence type="ECO:0000256" key="1">
    <source>
        <dbReference type="ARBA" id="ARBA00023125"/>
    </source>
</evidence>
<dbReference type="InterPro" id="IPR011051">
    <property type="entry name" value="RmlC_Cupin_sf"/>
</dbReference>
<keyword evidence="1" id="KW-0238">DNA-binding</keyword>
<proteinExistence type="predicted"/>
<dbReference type="CDD" id="cd02209">
    <property type="entry name" value="cupin_XRE_C"/>
    <property type="match status" value="1"/>
</dbReference>
<dbReference type="GO" id="GO:0005829">
    <property type="term" value="C:cytosol"/>
    <property type="evidence" value="ECO:0007669"/>
    <property type="project" value="TreeGrafter"/>
</dbReference>
<dbReference type="InterPro" id="IPR014710">
    <property type="entry name" value="RmlC-like_jellyroll"/>
</dbReference>
<organism evidence="3 4">
    <name type="scientific">Longispora fulva</name>
    <dbReference type="NCBI Taxonomy" id="619741"/>
    <lineage>
        <taxon>Bacteria</taxon>
        <taxon>Bacillati</taxon>
        <taxon>Actinomycetota</taxon>
        <taxon>Actinomycetes</taxon>
        <taxon>Micromonosporales</taxon>
        <taxon>Micromonosporaceae</taxon>
        <taxon>Longispora</taxon>
    </lineage>
</organism>
<accession>A0A8J7GY45</accession>
<dbReference type="GO" id="GO:0003677">
    <property type="term" value="F:DNA binding"/>
    <property type="evidence" value="ECO:0007669"/>
    <property type="project" value="UniProtKB-KW"/>
</dbReference>
<dbReference type="SUPFAM" id="SSF47413">
    <property type="entry name" value="lambda repressor-like DNA-binding domains"/>
    <property type="match status" value="1"/>
</dbReference>
<dbReference type="EMBL" id="JADOUF010000001">
    <property type="protein sequence ID" value="MBG6141359.1"/>
    <property type="molecule type" value="Genomic_DNA"/>
</dbReference>